<dbReference type="GO" id="GO:0005576">
    <property type="term" value="C:extracellular region"/>
    <property type="evidence" value="ECO:0007669"/>
    <property type="project" value="UniProtKB-SubCell"/>
</dbReference>
<reference evidence="7" key="2">
    <citation type="journal article" date="2007" name="PLoS Biol.">
        <title>Survey sequencing and comparative analysis of the elephant shark (Callorhinchus milii) genome.</title>
        <authorList>
            <person name="Venkatesh B."/>
            <person name="Kirkness E.F."/>
            <person name="Loh Y.H."/>
            <person name="Halpern A.L."/>
            <person name="Lee A.P."/>
            <person name="Johnson J."/>
            <person name="Dandona N."/>
            <person name="Viswanathan L.D."/>
            <person name="Tay A."/>
            <person name="Venter J.C."/>
            <person name="Strausberg R.L."/>
            <person name="Brenner S."/>
        </authorList>
    </citation>
    <scope>NUCLEOTIDE SEQUENCE [LARGE SCALE GENOMIC DNA]</scope>
</reference>
<dbReference type="InterPro" id="IPR006208">
    <property type="entry name" value="Glyco_hormone_CN"/>
</dbReference>
<evidence type="ECO:0000313" key="6">
    <source>
        <dbReference type="Ensembl" id="ENSCMIP00000002483.1"/>
    </source>
</evidence>
<dbReference type="InterPro" id="IPR029034">
    <property type="entry name" value="Cystine-knot_cytokine"/>
</dbReference>
<evidence type="ECO:0000256" key="2">
    <source>
        <dbReference type="ARBA" id="ARBA00022525"/>
    </source>
</evidence>
<evidence type="ECO:0000313" key="7">
    <source>
        <dbReference type="Proteomes" id="UP000314986"/>
    </source>
</evidence>
<dbReference type="AlphaFoldDB" id="A0A4W3GGE8"/>
<reference evidence="6" key="5">
    <citation type="submission" date="2025-09" db="UniProtKB">
        <authorList>
            <consortium name="Ensembl"/>
        </authorList>
    </citation>
    <scope>IDENTIFICATION</scope>
</reference>
<keyword evidence="3" id="KW-1015">Disulfide bond</keyword>
<protein>
    <recommendedName>
        <fullName evidence="5">CTCK domain-containing protein</fullName>
    </recommendedName>
</protein>
<comment type="caution">
    <text evidence="4">Lacks conserved residue(s) required for the propagation of feature annotation.</text>
</comment>
<dbReference type="Pfam" id="PF00007">
    <property type="entry name" value="Cys_knot"/>
    <property type="match status" value="1"/>
</dbReference>
<evidence type="ECO:0000256" key="1">
    <source>
        <dbReference type="ARBA" id="ARBA00004613"/>
    </source>
</evidence>
<evidence type="ECO:0000259" key="5">
    <source>
        <dbReference type="PROSITE" id="PS01225"/>
    </source>
</evidence>
<dbReference type="Proteomes" id="UP000314986">
    <property type="component" value="Unassembled WGS sequence"/>
</dbReference>
<keyword evidence="7" id="KW-1185">Reference proteome</keyword>
<dbReference type="InParanoid" id="A0A4W3GGE8"/>
<evidence type="ECO:0000256" key="4">
    <source>
        <dbReference type="PROSITE-ProRule" id="PRU00039"/>
    </source>
</evidence>
<feature type="domain" description="CTCK" evidence="5">
    <location>
        <begin position="1"/>
        <end position="68"/>
    </location>
</feature>
<dbReference type="Gene3D" id="2.10.90.10">
    <property type="entry name" value="Cystine-knot cytokines"/>
    <property type="match status" value="1"/>
</dbReference>
<dbReference type="Ensembl" id="ENSCMIT00000002570.1">
    <property type="protein sequence ID" value="ENSCMIP00000002483.1"/>
    <property type="gene ID" value="ENSCMIG00000001470.1"/>
</dbReference>
<proteinExistence type="predicted"/>
<reference evidence="7" key="3">
    <citation type="journal article" date="2014" name="Nature">
        <title>Elephant shark genome provides unique insights into gnathostome evolution.</title>
        <authorList>
            <consortium name="International Elephant Shark Genome Sequencing Consortium"/>
            <person name="Venkatesh B."/>
            <person name="Lee A.P."/>
            <person name="Ravi V."/>
            <person name="Maurya A.K."/>
            <person name="Lian M.M."/>
            <person name="Swann J.B."/>
            <person name="Ohta Y."/>
            <person name="Flajnik M.F."/>
            <person name="Sutoh Y."/>
            <person name="Kasahara M."/>
            <person name="Hoon S."/>
            <person name="Gangu V."/>
            <person name="Roy S.W."/>
            <person name="Irimia M."/>
            <person name="Korzh V."/>
            <person name="Kondrychyn I."/>
            <person name="Lim Z.W."/>
            <person name="Tay B.H."/>
            <person name="Tohari S."/>
            <person name="Kong K.W."/>
            <person name="Ho S."/>
            <person name="Lorente-Galdos B."/>
            <person name="Quilez J."/>
            <person name="Marques-Bonet T."/>
            <person name="Raney B.J."/>
            <person name="Ingham P.W."/>
            <person name="Tay A."/>
            <person name="Hillier L.W."/>
            <person name="Minx P."/>
            <person name="Boehm T."/>
            <person name="Wilson R.K."/>
            <person name="Brenner S."/>
            <person name="Warren W.C."/>
        </authorList>
    </citation>
    <scope>NUCLEOTIDE SEQUENCE [LARGE SCALE GENOMIC DNA]</scope>
</reference>
<dbReference type="InterPro" id="IPR006207">
    <property type="entry name" value="Cys_knot_C"/>
</dbReference>
<comment type="subcellular location">
    <subcellularLocation>
        <location evidence="1">Secreted</location>
    </subcellularLocation>
</comment>
<evidence type="ECO:0000256" key="3">
    <source>
        <dbReference type="ARBA" id="ARBA00023157"/>
    </source>
</evidence>
<keyword evidence="2" id="KW-0964">Secreted</keyword>
<dbReference type="PROSITE" id="PS01225">
    <property type="entry name" value="CTCK_2"/>
    <property type="match status" value="1"/>
</dbReference>
<sequence length="80" mass="9335">YNKTVKVENCEETIQVQRCEGHCRSATDKMSITCECCRELKTEEKSVELKCENGTSMNYKYINIESCSYVPKRFTEYTAK</sequence>
<accession>A0A4W3GGE8</accession>
<reference evidence="7" key="1">
    <citation type="journal article" date="2006" name="Science">
        <title>Ancient noncoding elements conserved in the human genome.</title>
        <authorList>
            <person name="Venkatesh B."/>
            <person name="Kirkness E.F."/>
            <person name="Loh Y.H."/>
            <person name="Halpern A.L."/>
            <person name="Lee A.P."/>
            <person name="Johnson J."/>
            <person name="Dandona N."/>
            <person name="Viswanathan L.D."/>
            <person name="Tay A."/>
            <person name="Venter J.C."/>
            <person name="Strausberg R.L."/>
            <person name="Brenner S."/>
        </authorList>
    </citation>
    <scope>NUCLEOTIDE SEQUENCE [LARGE SCALE GENOMIC DNA]</scope>
</reference>
<name>A0A4W3GGE8_CALMI</name>
<reference evidence="6" key="4">
    <citation type="submission" date="2025-08" db="UniProtKB">
        <authorList>
            <consortium name="Ensembl"/>
        </authorList>
    </citation>
    <scope>IDENTIFICATION</scope>
</reference>
<dbReference type="SMART" id="SM00041">
    <property type="entry name" value="CT"/>
    <property type="match status" value="1"/>
</dbReference>
<dbReference type="OMA" id="TNTECTA"/>
<organism evidence="6 7">
    <name type="scientific">Callorhinchus milii</name>
    <name type="common">Ghost shark</name>
    <dbReference type="NCBI Taxonomy" id="7868"/>
    <lineage>
        <taxon>Eukaryota</taxon>
        <taxon>Metazoa</taxon>
        <taxon>Chordata</taxon>
        <taxon>Craniata</taxon>
        <taxon>Vertebrata</taxon>
        <taxon>Chondrichthyes</taxon>
        <taxon>Holocephali</taxon>
        <taxon>Chimaeriformes</taxon>
        <taxon>Callorhinchidae</taxon>
        <taxon>Callorhinchus</taxon>
    </lineage>
</organism>